<sequence>MTLPLTLTPIIVIITGLLQVAIRMAHNINSCSSSSNNPRIPPILRKKSPL</sequence>
<keyword evidence="2" id="KW-1133">Transmembrane helix</keyword>
<dbReference type="EMBL" id="CP045891">
    <property type="protein sequence ID" value="QQP58207.1"/>
    <property type="molecule type" value="Genomic_DNA"/>
</dbReference>
<reference evidence="4" key="1">
    <citation type="submission" date="2021-01" db="EMBL/GenBank/DDBJ databases">
        <title>Caligus Genome Assembly.</title>
        <authorList>
            <person name="Gallardo-Escarate C."/>
        </authorList>
    </citation>
    <scope>NUCLEOTIDE SEQUENCE [LARGE SCALE GENOMIC DNA]</scope>
</reference>
<evidence type="ECO:0000313" key="4">
    <source>
        <dbReference type="Proteomes" id="UP000595437"/>
    </source>
</evidence>
<dbReference type="Proteomes" id="UP000595437">
    <property type="component" value="Chromosome 2"/>
</dbReference>
<protein>
    <submittedName>
        <fullName evidence="3">Uncharacterized protein</fullName>
    </submittedName>
</protein>
<evidence type="ECO:0000256" key="1">
    <source>
        <dbReference type="SAM" id="MobiDB-lite"/>
    </source>
</evidence>
<proteinExistence type="predicted"/>
<gene>
    <name evidence="3" type="ORF">FKW44_003448</name>
</gene>
<evidence type="ECO:0000256" key="2">
    <source>
        <dbReference type="SAM" id="Phobius"/>
    </source>
</evidence>
<accession>A0A7T8QX16</accession>
<keyword evidence="4" id="KW-1185">Reference proteome</keyword>
<feature type="transmembrane region" description="Helical" evidence="2">
    <location>
        <begin position="6"/>
        <end position="25"/>
    </location>
</feature>
<dbReference type="AlphaFoldDB" id="A0A7T8QX16"/>
<name>A0A7T8QX16_CALRO</name>
<keyword evidence="2" id="KW-0472">Membrane</keyword>
<evidence type="ECO:0000313" key="3">
    <source>
        <dbReference type="EMBL" id="QQP58207.1"/>
    </source>
</evidence>
<organism evidence="3 4">
    <name type="scientific">Caligus rogercresseyi</name>
    <name type="common">Sea louse</name>
    <dbReference type="NCBI Taxonomy" id="217165"/>
    <lineage>
        <taxon>Eukaryota</taxon>
        <taxon>Metazoa</taxon>
        <taxon>Ecdysozoa</taxon>
        <taxon>Arthropoda</taxon>
        <taxon>Crustacea</taxon>
        <taxon>Multicrustacea</taxon>
        <taxon>Hexanauplia</taxon>
        <taxon>Copepoda</taxon>
        <taxon>Siphonostomatoida</taxon>
        <taxon>Caligidae</taxon>
        <taxon>Caligus</taxon>
    </lineage>
</organism>
<feature type="region of interest" description="Disordered" evidence="1">
    <location>
        <begin position="31"/>
        <end position="50"/>
    </location>
</feature>
<keyword evidence="2" id="KW-0812">Transmembrane</keyword>